<dbReference type="SUPFAM" id="SSF55073">
    <property type="entry name" value="Nucleotide cyclase"/>
    <property type="match status" value="1"/>
</dbReference>
<dbReference type="PANTHER" id="PTHR33121:SF70">
    <property type="entry name" value="SIGNALING PROTEIN YKOW"/>
    <property type="match status" value="1"/>
</dbReference>
<dbReference type="SMART" id="SM00267">
    <property type="entry name" value="GGDEF"/>
    <property type="match status" value="1"/>
</dbReference>
<protein>
    <submittedName>
        <fullName evidence="4">Bifunctional diguanylate cyclase/phosphodiesterase</fullName>
    </submittedName>
</protein>
<sequence>MRRSEVVRVRPVPRRVLLPLAAIIPAQVVGLLWPAWYPWILGLSLALVDGLGVHYLIRVARLGLNTLSCRIGAVARGLGVVNALTLMAWLGGAPAWLWWIAVGTHVGGMALLGASTVIGPLCRLSGPHRQAFVAEMLAVGAAGVMVVWFAGLDPVLLSGRPVAAWSIVAGLLVADLMLAMAIAAMLLRGMVTYWRDPITVLITGMVLAILADTRWANGLPAGVERLVEPIGGTLVVTAHLLLTLSPLMTVSGVGSVTDRPRRTEPSRWIAYIPLAALVCGVTLLLVVIVRTAGWLRWSGLVVAMVVMLAAVAFRYRLSIRSIRAQAERDPETGLANRAALKDALARVVRGRDPFAVLAIAVAEPGVRHSMTAVLRANVRAEDLIARIGPDTYGVLLTDASVTGEATIAAQRVLAAAEAEGIVCGVGVAVARIGEPAKTVLRNAEIAMSHAARSVTPTFVIHEASMNDRRALDAALAEALEGALQRDEFTVLYQPIVDLASGRVVAAEALLRWQNRLHGSVSPATFIPVAERSGEIVGIGRWVLEQAVRQLAAWRAAGADLSVTVNVSPRQLQEPHLARDVLTLLAKAGVPASSLVVEVTESAMVEDAVEVAVLRRLRSAGVKIAIDDFGTGYSSLQYLTRLPVDVLKIDRSFVARLDGTAEGAAIAEAVIRLAQILRLTTVAEGVENQGQAAELLALGSERGQGFLFSRPVAPESVSALVARRADLAA</sequence>
<organism evidence="4 5">
    <name type="scientific">Actinoplanes sichuanensis</name>
    <dbReference type="NCBI Taxonomy" id="512349"/>
    <lineage>
        <taxon>Bacteria</taxon>
        <taxon>Bacillati</taxon>
        <taxon>Actinomycetota</taxon>
        <taxon>Actinomycetes</taxon>
        <taxon>Micromonosporales</taxon>
        <taxon>Micromonosporaceae</taxon>
        <taxon>Actinoplanes</taxon>
    </lineage>
</organism>
<dbReference type="PROSITE" id="PS50883">
    <property type="entry name" value="EAL"/>
    <property type="match status" value="1"/>
</dbReference>
<dbReference type="InterPro" id="IPR001633">
    <property type="entry name" value="EAL_dom"/>
</dbReference>
<feature type="transmembrane region" description="Helical" evidence="1">
    <location>
        <begin position="236"/>
        <end position="256"/>
    </location>
</feature>
<dbReference type="EMBL" id="JBHTMK010000030">
    <property type="protein sequence ID" value="MFD1367785.1"/>
    <property type="molecule type" value="Genomic_DNA"/>
</dbReference>
<proteinExistence type="predicted"/>
<feature type="transmembrane region" description="Helical" evidence="1">
    <location>
        <begin position="268"/>
        <end position="288"/>
    </location>
</feature>
<dbReference type="SUPFAM" id="SSF141868">
    <property type="entry name" value="EAL domain-like"/>
    <property type="match status" value="1"/>
</dbReference>
<keyword evidence="1" id="KW-0812">Transmembrane</keyword>
<comment type="caution">
    <text evidence="4">The sequence shown here is derived from an EMBL/GenBank/DDBJ whole genome shotgun (WGS) entry which is preliminary data.</text>
</comment>
<keyword evidence="1" id="KW-1133">Transmembrane helix</keyword>
<evidence type="ECO:0000256" key="1">
    <source>
        <dbReference type="SAM" id="Phobius"/>
    </source>
</evidence>
<dbReference type="Gene3D" id="3.20.20.450">
    <property type="entry name" value="EAL domain"/>
    <property type="match status" value="1"/>
</dbReference>
<evidence type="ECO:0000259" key="3">
    <source>
        <dbReference type="PROSITE" id="PS50887"/>
    </source>
</evidence>
<name>A0ABW4AC41_9ACTN</name>
<dbReference type="InterPro" id="IPR000160">
    <property type="entry name" value="GGDEF_dom"/>
</dbReference>
<evidence type="ECO:0000259" key="2">
    <source>
        <dbReference type="PROSITE" id="PS50883"/>
    </source>
</evidence>
<dbReference type="PROSITE" id="PS50887">
    <property type="entry name" value="GGDEF"/>
    <property type="match status" value="1"/>
</dbReference>
<dbReference type="InterPro" id="IPR029787">
    <property type="entry name" value="Nucleotide_cyclase"/>
</dbReference>
<dbReference type="Gene3D" id="3.30.70.270">
    <property type="match status" value="1"/>
</dbReference>
<reference evidence="5" key="1">
    <citation type="journal article" date="2019" name="Int. J. Syst. Evol. Microbiol.">
        <title>The Global Catalogue of Microorganisms (GCM) 10K type strain sequencing project: providing services to taxonomists for standard genome sequencing and annotation.</title>
        <authorList>
            <consortium name="The Broad Institute Genomics Platform"/>
            <consortium name="The Broad Institute Genome Sequencing Center for Infectious Disease"/>
            <person name="Wu L."/>
            <person name="Ma J."/>
        </authorList>
    </citation>
    <scope>NUCLEOTIDE SEQUENCE [LARGE SCALE GENOMIC DNA]</scope>
    <source>
        <strain evidence="5">CCM 7526</strain>
    </source>
</reference>
<gene>
    <name evidence="4" type="ORF">ACFQ5G_20740</name>
</gene>
<dbReference type="Pfam" id="PF00563">
    <property type="entry name" value="EAL"/>
    <property type="match status" value="1"/>
</dbReference>
<feature type="domain" description="EAL" evidence="2">
    <location>
        <begin position="472"/>
        <end position="724"/>
    </location>
</feature>
<dbReference type="CDD" id="cd01948">
    <property type="entry name" value="EAL"/>
    <property type="match status" value="1"/>
</dbReference>
<dbReference type="Proteomes" id="UP001597183">
    <property type="component" value="Unassembled WGS sequence"/>
</dbReference>
<keyword evidence="1" id="KW-0472">Membrane</keyword>
<evidence type="ECO:0000313" key="5">
    <source>
        <dbReference type="Proteomes" id="UP001597183"/>
    </source>
</evidence>
<dbReference type="PANTHER" id="PTHR33121">
    <property type="entry name" value="CYCLIC DI-GMP PHOSPHODIESTERASE PDEF"/>
    <property type="match status" value="1"/>
</dbReference>
<feature type="transmembrane region" description="Helical" evidence="1">
    <location>
        <begin position="131"/>
        <end position="150"/>
    </location>
</feature>
<feature type="transmembrane region" description="Helical" evidence="1">
    <location>
        <begin position="198"/>
        <end position="216"/>
    </location>
</feature>
<feature type="transmembrane region" description="Helical" evidence="1">
    <location>
        <begin position="39"/>
        <end position="57"/>
    </location>
</feature>
<feature type="transmembrane region" description="Helical" evidence="1">
    <location>
        <begin position="96"/>
        <end position="119"/>
    </location>
</feature>
<feature type="transmembrane region" description="Helical" evidence="1">
    <location>
        <begin position="69"/>
        <end position="90"/>
    </location>
</feature>
<accession>A0ABW4AC41</accession>
<dbReference type="SMART" id="SM00052">
    <property type="entry name" value="EAL"/>
    <property type="match status" value="1"/>
</dbReference>
<evidence type="ECO:0000313" key="4">
    <source>
        <dbReference type="EMBL" id="MFD1367785.1"/>
    </source>
</evidence>
<feature type="transmembrane region" description="Helical" evidence="1">
    <location>
        <begin position="162"/>
        <end position="186"/>
    </location>
</feature>
<feature type="transmembrane region" description="Helical" evidence="1">
    <location>
        <begin position="294"/>
        <end position="313"/>
    </location>
</feature>
<feature type="domain" description="GGDEF" evidence="3">
    <location>
        <begin position="352"/>
        <end position="463"/>
    </location>
</feature>
<feature type="transmembrane region" description="Helical" evidence="1">
    <location>
        <begin position="12"/>
        <end position="33"/>
    </location>
</feature>
<dbReference type="InterPro" id="IPR050706">
    <property type="entry name" value="Cyclic-di-GMP_PDE-like"/>
</dbReference>
<dbReference type="InterPro" id="IPR035919">
    <property type="entry name" value="EAL_sf"/>
</dbReference>
<dbReference type="RefSeq" id="WP_317792732.1">
    <property type="nucleotide sequence ID" value="NZ_AP028461.1"/>
</dbReference>
<dbReference type="InterPro" id="IPR043128">
    <property type="entry name" value="Rev_trsase/Diguanyl_cyclase"/>
</dbReference>
<keyword evidence="5" id="KW-1185">Reference proteome</keyword>